<dbReference type="SUPFAM" id="SSF48613">
    <property type="entry name" value="Heme oxygenase-like"/>
    <property type="match status" value="1"/>
</dbReference>
<proteinExistence type="predicted"/>
<dbReference type="AlphaFoldDB" id="A0A161K7E1"/>
<gene>
    <name evidence="1" type="ORF">MGWOODY_Hyp601</name>
</gene>
<dbReference type="CDD" id="cd19166">
    <property type="entry name" value="HemeO-bac"/>
    <property type="match status" value="1"/>
</dbReference>
<reference evidence="1" key="1">
    <citation type="submission" date="2015-10" db="EMBL/GenBank/DDBJ databases">
        <authorList>
            <person name="Gilbert D.G."/>
        </authorList>
    </citation>
    <scope>NUCLEOTIDE SEQUENCE</scope>
</reference>
<dbReference type="Gene3D" id="1.20.910.10">
    <property type="entry name" value="Heme oxygenase-like"/>
    <property type="match status" value="1"/>
</dbReference>
<dbReference type="InterPro" id="IPR016084">
    <property type="entry name" value="Haem_Oase-like_multi-hlx"/>
</dbReference>
<protein>
    <recommendedName>
        <fullName evidence="2">Heme oxygenase HemO, associated with heme uptake</fullName>
    </recommendedName>
</protein>
<evidence type="ECO:0000313" key="1">
    <source>
        <dbReference type="EMBL" id="CUS57376.1"/>
    </source>
</evidence>
<organism evidence="1">
    <name type="scientific">hydrothermal vent metagenome</name>
    <dbReference type="NCBI Taxonomy" id="652676"/>
    <lineage>
        <taxon>unclassified sequences</taxon>
        <taxon>metagenomes</taxon>
        <taxon>ecological metagenomes</taxon>
    </lineage>
</organism>
<evidence type="ECO:0008006" key="2">
    <source>
        <dbReference type="Google" id="ProtNLM"/>
    </source>
</evidence>
<accession>A0A161K7E1</accession>
<name>A0A161K7E1_9ZZZZ</name>
<sequence>MDTVRQDLRLRTADHHARVDELISRHDLTRPEGLAAFLAINHLAYTTVERHLRPHGGFTLPHLSLEEIEADLASLGAGIPTWQAEPSMEAAHPVGIIYVIAGSRLGGTVLHKRWQQADDSNVRLAGRFLSRMTDRSCWTDFLVQVSNAQISQSEFIDIVESAKGCFSIFEAACQDVTRKFAYDPPQPRN</sequence>
<dbReference type="EMBL" id="CZQD01000040">
    <property type="protein sequence ID" value="CUS57376.1"/>
    <property type="molecule type" value="Genomic_DNA"/>
</dbReference>